<dbReference type="GO" id="GO:0009409">
    <property type="term" value="P:response to cold"/>
    <property type="evidence" value="ECO:0007669"/>
    <property type="project" value="TreeGrafter"/>
</dbReference>
<feature type="short sequence motif" description="Q motif" evidence="6">
    <location>
        <begin position="2"/>
        <end position="30"/>
    </location>
</feature>
<dbReference type="InterPro" id="IPR014014">
    <property type="entry name" value="RNA_helicase_DEAD_Q_motif"/>
</dbReference>
<feature type="compositionally biased region" description="Low complexity" evidence="7">
    <location>
        <begin position="452"/>
        <end position="468"/>
    </location>
</feature>
<evidence type="ECO:0000259" key="10">
    <source>
        <dbReference type="PROSITE" id="PS51195"/>
    </source>
</evidence>
<keyword evidence="5" id="KW-0067">ATP-binding</keyword>
<dbReference type="EMBL" id="CP097770">
    <property type="protein sequence ID" value="URJ49903.1"/>
    <property type="molecule type" value="Genomic_DNA"/>
</dbReference>
<dbReference type="PANTHER" id="PTHR47963:SF8">
    <property type="entry name" value="ATP-DEPENDENT RNA HELICASE DEAD"/>
    <property type="match status" value="1"/>
</dbReference>
<evidence type="ECO:0000256" key="4">
    <source>
        <dbReference type="ARBA" id="ARBA00022806"/>
    </source>
</evidence>
<accession>A0AAE9L7R2</accession>
<feature type="region of interest" description="Disordered" evidence="7">
    <location>
        <begin position="362"/>
        <end position="574"/>
    </location>
</feature>
<keyword evidence="4 11" id="KW-0347">Helicase</keyword>
<dbReference type="RefSeq" id="WP_250260233.1">
    <property type="nucleotide sequence ID" value="NZ_CP097770.1"/>
</dbReference>
<dbReference type="GO" id="GO:0033592">
    <property type="term" value="F:RNA strand annealing activity"/>
    <property type="evidence" value="ECO:0007669"/>
    <property type="project" value="TreeGrafter"/>
</dbReference>
<gene>
    <name evidence="11" type="ORF">MF626_004316</name>
</gene>
<feature type="domain" description="Helicase C-terminal" evidence="9">
    <location>
        <begin position="216"/>
        <end position="383"/>
    </location>
</feature>
<dbReference type="GO" id="GO:0016787">
    <property type="term" value="F:hydrolase activity"/>
    <property type="evidence" value="ECO:0007669"/>
    <property type="project" value="UniProtKB-KW"/>
</dbReference>
<dbReference type="InterPro" id="IPR001650">
    <property type="entry name" value="Helicase_C-like"/>
</dbReference>
<dbReference type="Pfam" id="PF00270">
    <property type="entry name" value="DEAD"/>
    <property type="match status" value="1"/>
</dbReference>
<evidence type="ECO:0000313" key="11">
    <source>
        <dbReference type="EMBL" id="URJ49903.1"/>
    </source>
</evidence>
<dbReference type="PROSITE" id="PS51195">
    <property type="entry name" value="Q_MOTIF"/>
    <property type="match status" value="1"/>
</dbReference>
<feature type="domain" description="DEAD-box RNA helicase Q" evidence="10">
    <location>
        <begin position="2"/>
        <end position="30"/>
    </location>
</feature>
<feature type="compositionally biased region" description="Low complexity" evidence="7">
    <location>
        <begin position="477"/>
        <end position="493"/>
    </location>
</feature>
<dbReference type="CDD" id="cd00268">
    <property type="entry name" value="DEADc"/>
    <property type="match status" value="1"/>
</dbReference>
<evidence type="ECO:0000259" key="8">
    <source>
        <dbReference type="PROSITE" id="PS51192"/>
    </source>
</evidence>
<keyword evidence="3" id="KW-0378">Hydrolase</keyword>
<feature type="compositionally biased region" description="Basic and acidic residues" evidence="7">
    <location>
        <begin position="410"/>
        <end position="437"/>
    </location>
</feature>
<dbReference type="InterPro" id="IPR027417">
    <property type="entry name" value="P-loop_NTPase"/>
</dbReference>
<sequence>MKNFAALGVEQHWVEALKEQGISSPTPVQQESIPLLMEGQDVIAEAHTGTGKTLAFLLPILQKLNLDKRHPQALVIAPTRELALQITEEAKCLAATEPNLSLLAVYGGQDVERQLRKLKGGAQLIIGTPGRLLDHLRRGTLDLGGIKMLVLDEADQMLHMGFLNDVETILQEVPYRRQTMLFSATMPAGIRKLARVYMNEPVDVKVKSASSVPVSQIRQVVVQTTDRGKQQALVDMLNTDRPYLAVIFCRTKRRAAKLNEELQEMGFESGELHGDLSQNKREQVMKAFREAKLQLLVATDVAARGLDVEGVTHVFNYDMPQDAESYIHRIGRTGRAGGKGVAVTLATPRDVPELRNIQRVAGVTFTSSEGGGQRRPASDTADRQGRERRSGRNDRRSYGGNDSGGGRRGSGREQAGRRDAIGGERRSSRGSSERGGYDRSSGGSARGGQGRSAGQSSERGGYDRSSGGSARGGQGRSAGQSSERGGYDRSSGGSARGGQGRSAGQSSERGGYDRSSGGSARGGQGRSAGQSSERSGYDRSSGGSARGGQGGRGGQAKGGPRGGQGQGGRRGRSR</sequence>
<dbReference type="InterPro" id="IPR044742">
    <property type="entry name" value="DEAD/DEAH_RhlB"/>
</dbReference>
<dbReference type="GO" id="GO:0005829">
    <property type="term" value="C:cytosol"/>
    <property type="evidence" value="ECO:0007669"/>
    <property type="project" value="TreeGrafter"/>
</dbReference>
<dbReference type="InterPro" id="IPR050547">
    <property type="entry name" value="DEAD_box_RNA_helicases"/>
</dbReference>
<evidence type="ECO:0000256" key="3">
    <source>
        <dbReference type="ARBA" id="ARBA00022801"/>
    </source>
</evidence>
<protein>
    <recommendedName>
        <fullName evidence="1">RNA helicase</fullName>
        <ecNumber evidence="1">3.6.4.13</ecNumber>
    </recommendedName>
</protein>
<evidence type="ECO:0000256" key="2">
    <source>
        <dbReference type="ARBA" id="ARBA00022741"/>
    </source>
</evidence>
<dbReference type="InterPro" id="IPR014001">
    <property type="entry name" value="Helicase_ATP-bd"/>
</dbReference>
<dbReference type="InterPro" id="IPR011545">
    <property type="entry name" value="DEAD/DEAH_box_helicase_dom"/>
</dbReference>
<name>A0AAE9L7R2_PAEPO</name>
<dbReference type="GO" id="GO:0005524">
    <property type="term" value="F:ATP binding"/>
    <property type="evidence" value="ECO:0007669"/>
    <property type="project" value="UniProtKB-KW"/>
</dbReference>
<proteinExistence type="predicted"/>
<dbReference type="EC" id="3.6.4.13" evidence="1"/>
<dbReference type="SMART" id="SM00487">
    <property type="entry name" value="DEXDc"/>
    <property type="match status" value="1"/>
</dbReference>
<dbReference type="SMART" id="SM00490">
    <property type="entry name" value="HELICc"/>
    <property type="match status" value="1"/>
</dbReference>
<dbReference type="Pfam" id="PF00271">
    <property type="entry name" value="Helicase_C"/>
    <property type="match status" value="1"/>
</dbReference>
<dbReference type="GO" id="GO:0005840">
    <property type="term" value="C:ribosome"/>
    <property type="evidence" value="ECO:0007669"/>
    <property type="project" value="TreeGrafter"/>
</dbReference>
<evidence type="ECO:0000313" key="12">
    <source>
        <dbReference type="Proteomes" id="UP001055784"/>
    </source>
</evidence>
<feature type="compositionally biased region" description="Low complexity" evidence="7">
    <location>
        <begin position="527"/>
        <end position="543"/>
    </location>
</feature>
<dbReference type="PROSITE" id="PS51194">
    <property type="entry name" value="HELICASE_CTER"/>
    <property type="match status" value="1"/>
</dbReference>
<dbReference type="AlphaFoldDB" id="A0AAE9L7R2"/>
<dbReference type="PANTHER" id="PTHR47963">
    <property type="entry name" value="DEAD-BOX ATP-DEPENDENT RNA HELICASE 47, MITOCHONDRIAL"/>
    <property type="match status" value="1"/>
</dbReference>
<feature type="domain" description="Helicase ATP-binding" evidence="8">
    <location>
        <begin position="33"/>
        <end position="204"/>
    </location>
</feature>
<dbReference type="PROSITE" id="PS51192">
    <property type="entry name" value="HELICASE_ATP_BIND_1"/>
    <property type="match status" value="1"/>
</dbReference>
<organism evidence="11 12">
    <name type="scientific">Paenibacillus polymyxa</name>
    <name type="common">Bacillus polymyxa</name>
    <dbReference type="NCBI Taxonomy" id="1406"/>
    <lineage>
        <taxon>Bacteria</taxon>
        <taxon>Bacillati</taxon>
        <taxon>Bacillota</taxon>
        <taxon>Bacilli</taxon>
        <taxon>Bacillales</taxon>
        <taxon>Paenibacillaceae</taxon>
        <taxon>Paenibacillus</taxon>
    </lineage>
</organism>
<evidence type="ECO:0000259" key="9">
    <source>
        <dbReference type="PROSITE" id="PS51194"/>
    </source>
</evidence>
<evidence type="ECO:0000256" key="1">
    <source>
        <dbReference type="ARBA" id="ARBA00012552"/>
    </source>
</evidence>
<feature type="compositionally biased region" description="Basic and acidic residues" evidence="7">
    <location>
        <begin position="376"/>
        <end position="397"/>
    </location>
</feature>
<reference evidence="11" key="1">
    <citation type="submission" date="2022-11" db="EMBL/GenBank/DDBJ databases">
        <authorList>
            <person name="Vasilchenko N.G."/>
            <person name="Prazdnova E.V."/>
            <person name="Gorovtsov A.V."/>
            <person name="Chistyakov V.A."/>
            <person name="Pak M.L."/>
        </authorList>
    </citation>
    <scope>NUCLEOTIDE SEQUENCE</scope>
    <source>
        <strain evidence="11">R 4.5</strain>
    </source>
</reference>
<dbReference type="Proteomes" id="UP001055784">
    <property type="component" value="Chromosome"/>
</dbReference>
<dbReference type="SUPFAM" id="SSF52540">
    <property type="entry name" value="P-loop containing nucleoside triphosphate hydrolases"/>
    <property type="match status" value="1"/>
</dbReference>
<dbReference type="CDD" id="cd18787">
    <property type="entry name" value="SF2_C_DEAD"/>
    <property type="match status" value="1"/>
</dbReference>
<evidence type="ECO:0000256" key="6">
    <source>
        <dbReference type="PROSITE-ProRule" id="PRU00552"/>
    </source>
</evidence>
<dbReference type="Gene3D" id="3.40.50.300">
    <property type="entry name" value="P-loop containing nucleotide triphosphate hydrolases"/>
    <property type="match status" value="2"/>
</dbReference>
<keyword evidence="2" id="KW-0547">Nucleotide-binding</keyword>
<evidence type="ECO:0000256" key="5">
    <source>
        <dbReference type="ARBA" id="ARBA00022840"/>
    </source>
</evidence>
<evidence type="ECO:0000256" key="7">
    <source>
        <dbReference type="SAM" id="MobiDB-lite"/>
    </source>
</evidence>
<dbReference type="GO" id="GO:0003724">
    <property type="term" value="F:RNA helicase activity"/>
    <property type="evidence" value="ECO:0007669"/>
    <property type="project" value="UniProtKB-EC"/>
</dbReference>
<feature type="compositionally biased region" description="Gly residues" evidence="7">
    <location>
        <begin position="544"/>
        <end position="568"/>
    </location>
</feature>
<feature type="compositionally biased region" description="Low complexity" evidence="7">
    <location>
        <begin position="502"/>
        <end position="518"/>
    </location>
</feature>